<feature type="chain" id="PRO_5017075493" description="Outer membrane lipoprotein carrier protein LolA" evidence="2">
    <location>
        <begin position="19"/>
        <end position="192"/>
    </location>
</feature>
<sequence>MRAVLALLLLLISGPVLADPAVLKDGDILRGRFVQERHMQGFANPIRSEGDFVVAPGRGLIWRAQTPFAVTTVVTNAGLVQSVNGTETTRLAASRLPFLSRLYDMMAGALAGDWHALDGVFVVGRAGNTVTLTPKGDDDRTGAQIAGITATLGRFVDGVEIRKPNGDFDRLRFSDQLLNTRPLDAAEAGLLK</sequence>
<dbReference type="EMBL" id="PGTO01000016">
    <property type="protein sequence ID" value="RAU20818.1"/>
    <property type="molecule type" value="Genomic_DNA"/>
</dbReference>
<evidence type="ECO:0000313" key="3">
    <source>
        <dbReference type="EMBL" id="RAU20818.1"/>
    </source>
</evidence>
<dbReference type="CDD" id="cd16325">
    <property type="entry name" value="LolA"/>
    <property type="match status" value="1"/>
</dbReference>
<gene>
    <name evidence="3" type="ORF">CU669_16220</name>
</gene>
<accession>A0A364NUR3</accession>
<dbReference type="OrthoDB" id="5700849at2"/>
<dbReference type="AlphaFoldDB" id="A0A364NUR3"/>
<feature type="signal peptide" evidence="2">
    <location>
        <begin position="1"/>
        <end position="18"/>
    </location>
</feature>
<dbReference type="SUPFAM" id="SSF89392">
    <property type="entry name" value="Prokaryotic lipoproteins and lipoprotein localization factors"/>
    <property type="match status" value="1"/>
</dbReference>
<evidence type="ECO:0000256" key="2">
    <source>
        <dbReference type="SAM" id="SignalP"/>
    </source>
</evidence>
<comment type="caution">
    <text evidence="3">The sequence shown here is derived from an EMBL/GenBank/DDBJ whole genome shotgun (WGS) entry which is preliminary data.</text>
</comment>
<dbReference type="Proteomes" id="UP000251075">
    <property type="component" value="Unassembled WGS sequence"/>
</dbReference>
<dbReference type="InterPro" id="IPR004564">
    <property type="entry name" value="OM_lipoprot_carrier_LolA-like"/>
</dbReference>
<keyword evidence="1 2" id="KW-0732">Signal</keyword>
<proteinExistence type="predicted"/>
<keyword evidence="4" id="KW-1185">Reference proteome</keyword>
<evidence type="ECO:0000256" key="1">
    <source>
        <dbReference type="ARBA" id="ARBA00022729"/>
    </source>
</evidence>
<dbReference type="Gene3D" id="2.50.20.10">
    <property type="entry name" value="Lipoprotein localisation LolA/LolB/LppX"/>
    <property type="match status" value="1"/>
</dbReference>
<evidence type="ECO:0008006" key="5">
    <source>
        <dbReference type="Google" id="ProtNLM"/>
    </source>
</evidence>
<dbReference type="Pfam" id="PF19574">
    <property type="entry name" value="LolA_3"/>
    <property type="match status" value="1"/>
</dbReference>
<reference evidence="3 4" key="1">
    <citation type="submission" date="2017-11" db="EMBL/GenBank/DDBJ databases">
        <title>Draft genome sequence of magnetotactic bacterium Magnetospirillum kuznetsovii LBB-42.</title>
        <authorList>
            <person name="Grouzdev D.S."/>
            <person name="Rysina M.S."/>
            <person name="Baslerov R.V."/>
            <person name="Koziaeva V."/>
        </authorList>
    </citation>
    <scope>NUCLEOTIDE SEQUENCE [LARGE SCALE GENOMIC DNA]</scope>
    <source>
        <strain evidence="3 4">LBB-42</strain>
    </source>
</reference>
<name>A0A364NUR3_9PROT</name>
<protein>
    <recommendedName>
        <fullName evidence="5">Outer membrane lipoprotein carrier protein LolA</fullName>
    </recommendedName>
</protein>
<dbReference type="RefSeq" id="WP_112146614.1">
    <property type="nucleotide sequence ID" value="NZ_PGTO01000016.1"/>
</dbReference>
<evidence type="ECO:0000313" key="4">
    <source>
        <dbReference type="Proteomes" id="UP000251075"/>
    </source>
</evidence>
<dbReference type="InterPro" id="IPR029046">
    <property type="entry name" value="LolA/LolB/LppX"/>
</dbReference>
<organism evidence="3 4">
    <name type="scientific">Paramagnetospirillum kuznetsovii</name>
    <dbReference type="NCBI Taxonomy" id="2053833"/>
    <lineage>
        <taxon>Bacteria</taxon>
        <taxon>Pseudomonadati</taxon>
        <taxon>Pseudomonadota</taxon>
        <taxon>Alphaproteobacteria</taxon>
        <taxon>Rhodospirillales</taxon>
        <taxon>Magnetospirillaceae</taxon>
        <taxon>Paramagnetospirillum</taxon>
    </lineage>
</organism>